<dbReference type="OrthoDB" id="680331at2"/>
<proteinExistence type="predicted"/>
<keyword evidence="2" id="KW-1185">Reference proteome</keyword>
<sequence length="352" mass="37557">MKRFYLTLLFTAIIGSSFAQWSTAANGTDIYNSNTGNVGIGLTAPLAFLHILGTTEQLRLAYDVNNYIKFTVSSAGGLSIAPTGTAISTTISGGVILGNPNQNLYLPSTNGAINATAASYQFAGSANTYFRAGIGGIYSTPLATAHNYSNLNVTASPFTLAASVNIPFAANAVINPIGAITLGTGSTVSNTATLYIDGANTQGTNNYVLYSGGASNSLNYFAGMVAINTLTMPAGYQFAVSGNMIATAVTVKALGNWPDYVFKKDYSLPLLSDVKTYIDQNHHLPEVPSEQEIAKDGLNLGEMNKLLMKKVEELTLYLIEQNKELKDEKAKNLAQQKRLDDIEKKLTELEQK</sequence>
<accession>A0A0X8X4V4</accession>
<dbReference type="KEGG" id="mgot:MgSA37_03338"/>
<reference evidence="1 2" key="1">
    <citation type="submission" date="2015-12" db="EMBL/GenBank/DDBJ databases">
        <title>Genome sequence of Mucilaginibacter gotjawali.</title>
        <authorList>
            <person name="Lee J.S."/>
            <person name="Lee K.C."/>
            <person name="Kim K.K."/>
            <person name="Lee B.W."/>
        </authorList>
    </citation>
    <scope>NUCLEOTIDE SEQUENCE [LARGE SCALE GENOMIC DNA]</scope>
    <source>
        <strain evidence="1 2">SA3-7</strain>
    </source>
</reference>
<dbReference type="RefSeq" id="WP_096353364.1">
    <property type="nucleotide sequence ID" value="NZ_AP017313.1"/>
</dbReference>
<dbReference type="EMBL" id="AP017313">
    <property type="protein sequence ID" value="BAU55157.1"/>
    <property type="molecule type" value="Genomic_DNA"/>
</dbReference>
<protein>
    <submittedName>
        <fullName evidence="1">Uncharacterized protein</fullName>
    </submittedName>
</protein>
<evidence type="ECO:0000313" key="2">
    <source>
        <dbReference type="Proteomes" id="UP000218263"/>
    </source>
</evidence>
<gene>
    <name evidence="1" type="ORF">MgSA37_03338</name>
</gene>
<dbReference type="AlphaFoldDB" id="A0A0X8X4V4"/>
<organism evidence="1 2">
    <name type="scientific">Mucilaginibacter gotjawali</name>
    <dbReference type="NCBI Taxonomy" id="1550579"/>
    <lineage>
        <taxon>Bacteria</taxon>
        <taxon>Pseudomonadati</taxon>
        <taxon>Bacteroidota</taxon>
        <taxon>Sphingobacteriia</taxon>
        <taxon>Sphingobacteriales</taxon>
        <taxon>Sphingobacteriaceae</taxon>
        <taxon>Mucilaginibacter</taxon>
    </lineage>
</organism>
<evidence type="ECO:0000313" key="1">
    <source>
        <dbReference type="EMBL" id="BAU55157.1"/>
    </source>
</evidence>
<name>A0A0X8X4V4_9SPHI</name>
<dbReference type="Proteomes" id="UP000218263">
    <property type="component" value="Chromosome"/>
</dbReference>